<keyword evidence="1" id="KW-0677">Repeat</keyword>
<sequence length="227" mass="26476">MRPFFLFAILWWLIGNPFIAILMLLIILYALDQRFVGLAPNIFRPFRRRRLIARLRQQVAINPSDVSAKHELARLLIEAKRYREARDLLEPMQSLGAVESSAEFWDDLGNSYLHTGETAKGEEAIRRALELNPRVKYGEPYLRLASLYSRSDTDKALEALESFRSIHSSSCEAYYRLSQINEQLGRKEEARRALDEALDVYRSLPKYMKRKERKWAARCRLKKLGLG</sequence>
<keyword evidence="4" id="KW-0812">Transmembrane</keyword>
<dbReference type="RefSeq" id="WP_213528945.1">
    <property type="nucleotide sequence ID" value="NZ_BOVJ01000076.1"/>
</dbReference>
<dbReference type="PROSITE" id="PS50005">
    <property type="entry name" value="TPR"/>
    <property type="match status" value="1"/>
</dbReference>
<dbReference type="InterPro" id="IPR013105">
    <property type="entry name" value="TPR_2"/>
</dbReference>
<comment type="caution">
    <text evidence="5">The sequence shown here is derived from an EMBL/GenBank/DDBJ whole genome shotgun (WGS) entry which is preliminary data.</text>
</comment>
<proteinExistence type="predicted"/>
<dbReference type="SUPFAM" id="SSF48452">
    <property type="entry name" value="TPR-like"/>
    <property type="match status" value="1"/>
</dbReference>
<reference evidence="5 6" key="1">
    <citation type="submission" date="2021-04" db="EMBL/GenBank/DDBJ databases">
        <title>Draft genome sequence of Paenibacillus cisolokensis, LC2-13A.</title>
        <authorList>
            <person name="Uke A."/>
            <person name="Chhe C."/>
            <person name="Baramee S."/>
            <person name="Kosugi A."/>
        </authorList>
    </citation>
    <scope>NUCLEOTIDE SEQUENCE [LARGE SCALE GENOMIC DNA]</scope>
    <source>
        <strain evidence="5 6">LC2-13A</strain>
    </source>
</reference>
<dbReference type="Gene3D" id="1.25.40.10">
    <property type="entry name" value="Tetratricopeptide repeat domain"/>
    <property type="match status" value="2"/>
</dbReference>
<gene>
    <name evidence="5" type="ORF">PACILC2_25690</name>
</gene>
<accession>A0ABQ4N775</accession>
<dbReference type="Pfam" id="PF13174">
    <property type="entry name" value="TPR_6"/>
    <property type="match status" value="1"/>
</dbReference>
<evidence type="ECO:0000313" key="6">
    <source>
        <dbReference type="Proteomes" id="UP000680304"/>
    </source>
</evidence>
<organism evidence="5 6">
    <name type="scientific">Paenibacillus cisolokensis</name>
    <dbReference type="NCBI Taxonomy" id="1658519"/>
    <lineage>
        <taxon>Bacteria</taxon>
        <taxon>Bacillati</taxon>
        <taxon>Bacillota</taxon>
        <taxon>Bacilli</taxon>
        <taxon>Bacillales</taxon>
        <taxon>Paenibacillaceae</taxon>
        <taxon>Paenibacillus</taxon>
    </lineage>
</organism>
<keyword evidence="4" id="KW-1133">Transmembrane helix</keyword>
<keyword evidence="6" id="KW-1185">Reference proteome</keyword>
<dbReference type="SMART" id="SM00028">
    <property type="entry name" value="TPR"/>
    <property type="match status" value="2"/>
</dbReference>
<dbReference type="PANTHER" id="PTHR12558">
    <property type="entry name" value="CELL DIVISION CYCLE 16,23,27"/>
    <property type="match status" value="1"/>
</dbReference>
<keyword evidence="4" id="KW-0472">Membrane</keyword>
<dbReference type="EMBL" id="BOVJ01000076">
    <property type="protein sequence ID" value="GIQ64001.1"/>
    <property type="molecule type" value="Genomic_DNA"/>
</dbReference>
<evidence type="ECO:0000256" key="3">
    <source>
        <dbReference type="PROSITE-ProRule" id="PRU00339"/>
    </source>
</evidence>
<dbReference type="InterPro" id="IPR011990">
    <property type="entry name" value="TPR-like_helical_dom_sf"/>
</dbReference>
<dbReference type="Proteomes" id="UP000680304">
    <property type="component" value="Unassembled WGS sequence"/>
</dbReference>
<dbReference type="InterPro" id="IPR019734">
    <property type="entry name" value="TPR_rpt"/>
</dbReference>
<dbReference type="Pfam" id="PF07719">
    <property type="entry name" value="TPR_2"/>
    <property type="match status" value="2"/>
</dbReference>
<protein>
    <recommendedName>
        <fullName evidence="7">Tetratricopeptide repeat protein</fullName>
    </recommendedName>
</protein>
<evidence type="ECO:0000313" key="5">
    <source>
        <dbReference type="EMBL" id="GIQ64001.1"/>
    </source>
</evidence>
<keyword evidence="2 3" id="KW-0802">TPR repeat</keyword>
<evidence type="ECO:0000256" key="2">
    <source>
        <dbReference type="ARBA" id="ARBA00022803"/>
    </source>
</evidence>
<name>A0ABQ4N775_9BACL</name>
<evidence type="ECO:0008006" key="7">
    <source>
        <dbReference type="Google" id="ProtNLM"/>
    </source>
</evidence>
<evidence type="ECO:0000256" key="4">
    <source>
        <dbReference type="SAM" id="Phobius"/>
    </source>
</evidence>
<feature type="repeat" description="TPR" evidence="3">
    <location>
        <begin position="102"/>
        <end position="135"/>
    </location>
</feature>
<feature type="transmembrane region" description="Helical" evidence="4">
    <location>
        <begin position="6"/>
        <end position="31"/>
    </location>
</feature>
<evidence type="ECO:0000256" key="1">
    <source>
        <dbReference type="ARBA" id="ARBA00022737"/>
    </source>
</evidence>
<dbReference type="PANTHER" id="PTHR12558:SF13">
    <property type="entry name" value="CELL DIVISION CYCLE PROTEIN 27 HOMOLOG"/>
    <property type="match status" value="1"/>
</dbReference>